<dbReference type="Gene3D" id="3.40.50.720">
    <property type="entry name" value="NAD(P)-binding Rossmann-like Domain"/>
    <property type="match status" value="1"/>
</dbReference>
<dbReference type="EMBL" id="CP035503">
    <property type="protein sequence ID" value="QDL38588.1"/>
    <property type="molecule type" value="Genomic_DNA"/>
</dbReference>
<dbReference type="AlphaFoldDB" id="A0A515DDT8"/>
<dbReference type="GO" id="GO:0016616">
    <property type="term" value="F:oxidoreductase activity, acting on the CH-OH group of donors, NAD or NADP as acceptor"/>
    <property type="evidence" value="ECO:0007669"/>
    <property type="project" value="TreeGrafter"/>
</dbReference>
<feature type="domain" description="6-phosphogluconate dehydrogenase NADP-binding" evidence="3">
    <location>
        <begin position="2"/>
        <end position="159"/>
    </location>
</feature>
<protein>
    <submittedName>
        <fullName evidence="5">NAD(P)-dependent oxidoreductase</fullName>
    </submittedName>
</protein>
<evidence type="ECO:0000256" key="1">
    <source>
        <dbReference type="ARBA" id="ARBA00023002"/>
    </source>
</evidence>
<evidence type="ECO:0000313" key="5">
    <source>
        <dbReference type="EMBL" id="QDL38588.1"/>
    </source>
</evidence>
<evidence type="ECO:0000259" key="3">
    <source>
        <dbReference type="Pfam" id="PF03446"/>
    </source>
</evidence>
<dbReference type="InterPro" id="IPR008927">
    <property type="entry name" value="6-PGluconate_DH-like_C_sf"/>
</dbReference>
<evidence type="ECO:0000256" key="2">
    <source>
        <dbReference type="ARBA" id="ARBA00023027"/>
    </source>
</evidence>
<evidence type="ECO:0000313" key="6">
    <source>
        <dbReference type="Proteomes" id="UP000316798"/>
    </source>
</evidence>
<accession>A0A515DDT8</accession>
<dbReference type="Pfam" id="PF03446">
    <property type="entry name" value="NAD_binding_2"/>
    <property type="match status" value="1"/>
</dbReference>
<dbReference type="RefSeq" id="WP_142820028.1">
    <property type="nucleotide sequence ID" value="NZ_CP035503.1"/>
</dbReference>
<organism evidence="5 6">
    <name type="scientific">Rhodoferax sediminis</name>
    <dbReference type="NCBI Taxonomy" id="2509614"/>
    <lineage>
        <taxon>Bacteria</taxon>
        <taxon>Pseudomonadati</taxon>
        <taxon>Pseudomonadota</taxon>
        <taxon>Betaproteobacteria</taxon>
        <taxon>Burkholderiales</taxon>
        <taxon>Comamonadaceae</taxon>
        <taxon>Rhodoferax</taxon>
    </lineage>
</organism>
<gene>
    <name evidence="5" type="ORF">EUB48_15810</name>
</gene>
<dbReference type="GO" id="GO:0050661">
    <property type="term" value="F:NADP binding"/>
    <property type="evidence" value="ECO:0007669"/>
    <property type="project" value="InterPro"/>
</dbReference>
<feature type="domain" description="3-hydroxyisobutyrate dehydrogenase-like NAD-binding" evidence="4">
    <location>
        <begin position="307"/>
        <end position="399"/>
    </location>
</feature>
<feature type="domain" description="3-hydroxyisobutyrate dehydrogenase-like NAD-binding" evidence="4">
    <location>
        <begin position="164"/>
        <end position="282"/>
    </location>
</feature>
<dbReference type="InterPro" id="IPR029154">
    <property type="entry name" value="HIBADH-like_NADP-bd"/>
</dbReference>
<dbReference type="InterPro" id="IPR006115">
    <property type="entry name" value="6PGDH_NADP-bd"/>
</dbReference>
<keyword evidence="6" id="KW-1185">Reference proteome</keyword>
<dbReference type="Proteomes" id="UP000316798">
    <property type="component" value="Chromosome"/>
</dbReference>
<dbReference type="InterPro" id="IPR036291">
    <property type="entry name" value="NAD(P)-bd_dom_sf"/>
</dbReference>
<proteinExistence type="predicted"/>
<dbReference type="SUPFAM" id="SSF48179">
    <property type="entry name" value="6-phosphogluconate dehydrogenase C-terminal domain-like"/>
    <property type="match status" value="2"/>
</dbReference>
<dbReference type="SUPFAM" id="SSF51735">
    <property type="entry name" value="NAD(P)-binding Rossmann-fold domains"/>
    <property type="match status" value="1"/>
</dbReference>
<name>A0A515DDT8_9BURK</name>
<reference evidence="5 6" key="1">
    <citation type="submission" date="2019-01" db="EMBL/GenBank/DDBJ databases">
        <title>Genomic insights into a novel species Rhodoferax sp.</title>
        <authorList>
            <person name="Jin L."/>
        </authorList>
    </citation>
    <scope>NUCLEOTIDE SEQUENCE [LARGE SCALE GENOMIC DNA]</scope>
    <source>
        <strain evidence="5 6">CHu59-6-5</strain>
    </source>
</reference>
<dbReference type="Gene3D" id="1.10.1040.10">
    <property type="entry name" value="N-(1-d-carboxylethyl)-l-norvaline Dehydrogenase, domain 2"/>
    <property type="match status" value="2"/>
</dbReference>
<evidence type="ECO:0000259" key="4">
    <source>
        <dbReference type="Pfam" id="PF14833"/>
    </source>
</evidence>
<dbReference type="Pfam" id="PF14833">
    <property type="entry name" value="NAD_binding_11"/>
    <property type="match status" value="2"/>
</dbReference>
<dbReference type="PANTHER" id="PTHR22981">
    <property type="entry name" value="3-HYDROXYISOBUTYRATE DEHYDROGENASE-RELATED"/>
    <property type="match status" value="1"/>
</dbReference>
<dbReference type="KEGG" id="rhf:EUB48_15810"/>
<sequence>MRIGYIGLGAMGSALARRLLAGHELRVWDLNPAAMSAFAQLGAMAAACAAEVARDSDIVMLCLPRSADVRQVIFGAGGLANELAAGQLVIDQTSGTPQETATIADELAVRGVAMVDAPVSGNPEVVAAGRGTIMVSGTDAACERALPVLRELAAHVLRCGSRLGDAQAMKLVNNTINAGCRLATLEAAALGRKLGLSLAAITEMLNRGAARNRTTQVMLPALAEGKAASNFALALMLKDLNQSTTLGRELGVPMPLAGLVRGLHQVGVNTLGDRAQLDQVAQLMETMASTKVAAPGGEAVPEALATVEALVAASNIALTWEAVAVARRYGLALDAIASVLAVASGSSAAAKRLLPEFVEGGDATALLQPWMAHLRGAAEEAVRAGAPLLIANAVLALAAAPALNRCQPAAS</sequence>
<keyword evidence="1" id="KW-0560">Oxidoreductase</keyword>
<dbReference type="InterPro" id="IPR013328">
    <property type="entry name" value="6PGD_dom2"/>
</dbReference>
<dbReference type="PANTHER" id="PTHR22981:SF7">
    <property type="entry name" value="3-HYDROXYISOBUTYRATE DEHYDROGENASE, MITOCHONDRIAL"/>
    <property type="match status" value="1"/>
</dbReference>
<dbReference type="GO" id="GO:0051287">
    <property type="term" value="F:NAD binding"/>
    <property type="evidence" value="ECO:0007669"/>
    <property type="project" value="InterPro"/>
</dbReference>
<keyword evidence="2" id="KW-0520">NAD</keyword>
<dbReference type="OrthoDB" id="9777604at2"/>